<dbReference type="PRINTS" id="PR00503">
    <property type="entry name" value="BROMODOMAIN"/>
</dbReference>
<feature type="compositionally biased region" description="Acidic residues" evidence="7">
    <location>
        <begin position="373"/>
        <end position="387"/>
    </location>
</feature>
<dbReference type="GO" id="GO:0005634">
    <property type="term" value="C:nucleus"/>
    <property type="evidence" value="ECO:0007669"/>
    <property type="project" value="UniProtKB-SubCell"/>
</dbReference>
<dbReference type="PANTHER" id="PTHR47343:SF1">
    <property type="entry name" value="TRANSCRIPTIONAL ACTIVATOR SPT7"/>
    <property type="match status" value="1"/>
</dbReference>
<dbReference type="AlphaFoldDB" id="A0AAD7XVW8"/>
<keyword evidence="3 6" id="KW-0103">Bromodomain</keyword>
<feature type="compositionally biased region" description="Basic and acidic residues" evidence="7">
    <location>
        <begin position="404"/>
        <end position="424"/>
    </location>
</feature>
<feature type="compositionally biased region" description="Polar residues" evidence="7">
    <location>
        <begin position="425"/>
        <end position="448"/>
    </location>
</feature>
<feature type="region of interest" description="Disordered" evidence="7">
    <location>
        <begin position="117"/>
        <end position="158"/>
    </location>
</feature>
<evidence type="ECO:0000256" key="3">
    <source>
        <dbReference type="ARBA" id="ARBA00023117"/>
    </source>
</evidence>
<evidence type="ECO:0000256" key="4">
    <source>
        <dbReference type="ARBA" id="ARBA00023163"/>
    </source>
</evidence>
<dbReference type="CDD" id="cd22249">
    <property type="entry name" value="UDM1_RNF168_RNF169-like"/>
    <property type="match status" value="1"/>
</dbReference>
<sequence>MPPAHRQPLPPWPQLSFVMAKEIQQHEWHKGYLTPTEVQHYESAIESYGRWFAFITASHENLQEVPLSERAMAAMRVRAMLTEYLVPHLFHTDRPCCRTFQLDIDQLCDTARSLNLPDVPSPVPPPAQELEPPAAPATPKEGDEPAVPSSSTNIRPDIPLSDVYHTLEKDHAAMVELQKLEEFEAQEEMNDEGKQQQQDHALSLINATGNFNLKYLLQGIAANRDKTSLSDRDIKNLLSDFKPQHRTKWANDDKIGQEELYEACEKVLTDLKNFTDHSTPFLNKVTKREAPDYFEVIKRPMDLGTVTKKLKGLQYKSKKEFADDLYLIYENCLIYNTNPASEYRKHANAMRRKTDRLLTRVPDITIRDRAEVEAEEFGDEASEDGDSEVQRVPRKGSGKKKQSPHLERKDGIDQLRFARERSLTRESSAAPSGTEATQAGSDSESVIMTPNGHAPHKTYGGKHVKGNQTGEVPDEEEKEEEVDLDGDFAELQDQVWRDMTKKTRAKLGLELEKEYQFQFSDRHAIVRSSLDMERFALMEHLHQKPETIQKLVKCTHDRFYKWAERTGSAITLYDDVDLDSSDDENLDVFFSRKLAKPNNNEQDDSMRTDLFLPEYQIASGFPEIHNMQEDTPEMMALARRSSLDDNASVKLEPAGYTDVPLDVYPSARFPNHGLSKQIDRNLQQLQKIRLIYAKCNAIRNNAPISTFTAMIPPADSLIESQASSSMNALVPAQDADAYPPLIINRQSGLQLMQRTLSKLLAHAGFEGAQSTALNVLSELFVDYLSNVGKTLRSYWDDYGRQMSKEEMLMHGLYENGVADIGELESYIRDDVERYGHRLDELHRKLESSYNDLLSGPTEKTEDEENMLLEDGTFITGAFGEDLGDDYFGFKALGLDQEYNVEAFSIPPRLWFGGNKEKVPSKTMLNKGMHNEVGYGDEHLLTHPYHIEPQYKYPPAPPFTPVTSEKQMIGLLQPLFQKKLADAPNGRLTEDEYIPNRQRGRPRYPPTNKLLSGRKKPLKDAGSNNALSGATAGGDTRKTKRKRPPEEIQAIKEEREKKRRQKMEERAQRAAEKEEKRKLREELKEQERLAKQEAKDKKAQAKKPNASGSSNS</sequence>
<dbReference type="GO" id="GO:0006357">
    <property type="term" value="P:regulation of transcription by RNA polymerase II"/>
    <property type="evidence" value="ECO:0007669"/>
    <property type="project" value="TreeGrafter"/>
</dbReference>
<evidence type="ECO:0000256" key="6">
    <source>
        <dbReference type="PROSITE-ProRule" id="PRU00035"/>
    </source>
</evidence>
<dbReference type="GO" id="GO:0005198">
    <property type="term" value="F:structural molecule activity"/>
    <property type="evidence" value="ECO:0007669"/>
    <property type="project" value="TreeGrafter"/>
</dbReference>
<feature type="compositionally biased region" description="Basic residues" evidence="7">
    <location>
        <begin position="392"/>
        <end position="403"/>
    </location>
</feature>
<evidence type="ECO:0000256" key="7">
    <source>
        <dbReference type="SAM" id="MobiDB-lite"/>
    </source>
</evidence>
<dbReference type="SUPFAM" id="SSF47370">
    <property type="entry name" value="Bromodomain"/>
    <property type="match status" value="1"/>
</dbReference>
<evidence type="ECO:0000256" key="1">
    <source>
        <dbReference type="ARBA" id="ARBA00004123"/>
    </source>
</evidence>
<feature type="compositionally biased region" description="Basic and acidic residues" evidence="7">
    <location>
        <begin position="1043"/>
        <end position="1098"/>
    </location>
</feature>
<dbReference type="Gene3D" id="1.20.920.10">
    <property type="entry name" value="Bromodomain-like"/>
    <property type="match status" value="1"/>
</dbReference>
<reference evidence="9 10" key="1">
    <citation type="submission" date="2023-03" db="EMBL/GenBank/DDBJ databases">
        <title>Genome sequence of Lichtheimia ornata CBS 291.66.</title>
        <authorList>
            <person name="Mohabir J.T."/>
            <person name="Shea T.P."/>
            <person name="Kurbessoian T."/>
            <person name="Berby B."/>
            <person name="Fontaine J."/>
            <person name="Livny J."/>
            <person name="Gnirke A."/>
            <person name="Stajich J.E."/>
            <person name="Cuomo C.A."/>
        </authorList>
    </citation>
    <scope>NUCLEOTIDE SEQUENCE [LARGE SCALE GENOMIC DNA]</scope>
    <source>
        <strain evidence="9">CBS 291.66</strain>
    </source>
</reference>
<dbReference type="CDD" id="cd22927">
    <property type="entry name" value="HFD_SPT7"/>
    <property type="match status" value="1"/>
</dbReference>
<dbReference type="RefSeq" id="XP_058343867.1">
    <property type="nucleotide sequence ID" value="XM_058485381.1"/>
</dbReference>
<dbReference type="Gene3D" id="1.10.20.10">
    <property type="entry name" value="Histone, subunit A"/>
    <property type="match status" value="1"/>
</dbReference>
<keyword evidence="10" id="KW-1185">Reference proteome</keyword>
<evidence type="ECO:0000259" key="8">
    <source>
        <dbReference type="PROSITE" id="PS50014"/>
    </source>
</evidence>
<dbReference type="InterPro" id="IPR018359">
    <property type="entry name" value="Bromodomain_CS"/>
</dbReference>
<dbReference type="GO" id="GO:0046982">
    <property type="term" value="F:protein heterodimerization activity"/>
    <property type="evidence" value="ECO:0007669"/>
    <property type="project" value="InterPro"/>
</dbReference>
<dbReference type="CDD" id="cd05510">
    <property type="entry name" value="Bromo_SPT7_like"/>
    <property type="match status" value="1"/>
</dbReference>
<feature type="compositionally biased region" description="Acidic residues" evidence="7">
    <location>
        <begin position="472"/>
        <end position="483"/>
    </location>
</feature>
<dbReference type="InterPro" id="IPR006565">
    <property type="entry name" value="BTP"/>
</dbReference>
<organism evidence="9 10">
    <name type="scientific">Lichtheimia ornata</name>
    <dbReference type="NCBI Taxonomy" id="688661"/>
    <lineage>
        <taxon>Eukaryota</taxon>
        <taxon>Fungi</taxon>
        <taxon>Fungi incertae sedis</taxon>
        <taxon>Mucoromycota</taxon>
        <taxon>Mucoromycotina</taxon>
        <taxon>Mucoromycetes</taxon>
        <taxon>Mucorales</taxon>
        <taxon>Lichtheimiaceae</taxon>
        <taxon>Lichtheimia</taxon>
    </lineage>
</organism>
<dbReference type="GeneID" id="83212749"/>
<dbReference type="SMART" id="SM00576">
    <property type="entry name" value="BTP"/>
    <property type="match status" value="1"/>
</dbReference>
<proteinExistence type="predicted"/>
<feature type="region of interest" description="Disordered" evidence="7">
    <location>
        <begin position="372"/>
        <end position="483"/>
    </location>
</feature>
<dbReference type="InterPro" id="IPR009072">
    <property type="entry name" value="Histone-fold"/>
</dbReference>
<accession>A0AAD7XVW8</accession>
<dbReference type="Proteomes" id="UP001234581">
    <property type="component" value="Unassembled WGS sequence"/>
</dbReference>
<dbReference type="InterPro" id="IPR001487">
    <property type="entry name" value="Bromodomain"/>
</dbReference>
<evidence type="ECO:0000313" key="9">
    <source>
        <dbReference type="EMBL" id="KAJ8658954.1"/>
    </source>
</evidence>
<dbReference type="EMBL" id="JARTCD010000021">
    <property type="protein sequence ID" value="KAJ8658954.1"/>
    <property type="molecule type" value="Genomic_DNA"/>
</dbReference>
<dbReference type="SMART" id="SM00297">
    <property type="entry name" value="BROMO"/>
    <property type="match status" value="1"/>
</dbReference>
<feature type="compositionally biased region" description="Basic residues" evidence="7">
    <location>
        <begin position="454"/>
        <end position="465"/>
    </location>
</feature>
<protein>
    <recommendedName>
        <fullName evidence="8">Bromo domain-containing protein</fullName>
    </recommendedName>
</protein>
<evidence type="ECO:0000256" key="2">
    <source>
        <dbReference type="ARBA" id="ARBA00023015"/>
    </source>
</evidence>
<dbReference type="GO" id="GO:0000124">
    <property type="term" value="C:SAGA complex"/>
    <property type="evidence" value="ECO:0007669"/>
    <property type="project" value="InterPro"/>
</dbReference>
<dbReference type="PROSITE" id="PS50014">
    <property type="entry name" value="BROMODOMAIN_2"/>
    <property type="match status" value="1"/>
</dbReference>
<dbReference type="PANTHER" id="PTHR47343">
    <property type="entry name" value="TRANSCRIPTIONAL ACTIVATOR SPT7"/>
    <property type="match status" value="1"/>
</dbReference>
<dbReference type="InterPro" id="IPR036427">
    <property type="entry name" value="Bromodomain-like_sf"/>
</dbReference>
<evidence type="ECO:0000256" key="5">
    <source>
        <dbReference type="ARBA" id="ARBA00023242"/>
    </source>
</evidence>
<feature type="region of interest" description="Disordered" evidence="7">
    <location>
        <begin position="981"/>
        <end position="1111"/>
    </location>
</feature>
<dbReference type="PROSITE" id="PS00633">
    <property type="entry name" value="BROMODOMAIN_1"/>
    <property type="match status" value="1"/>
</dbReference>
<dbReference type="Pfam" id="PF07524">
    <property type="entry name" value="Bromo_TP"/>
    <property type="match status" value="1"/>
</dbReference>
<evidence type="ECO:0000313" key="10">
    <source>
        <dbReference type="Proteomes" id="UP001234581"/>
    </source>
</evidence>
<feature type="domain" description="Bromo" evidence="8">
    <location>
        <begin position="273"/>
        <end position="343"/>
    </location>
</feature>
<dbReference type="GO" id="GO:0046695">
    <property type="term" value="C:SLIK (SAGA-like) complex"/>
    <property type="evidence" value="ECO:0007669"/>
    <property type="project" value="InterPro"/>
</dbReference>
<name>A0AAD7XVW8_9FUNG</name>
<keyword evidence="2" id="KW-0805">Transcription regulation</keyword>
<keyword evidence="4" id="KW-0804">Transcription</keyword>
<keyword evidence="5" id="KW-0539">Nucleus</keyword>
<comment type="caution">
    <text evidence="9">The sequence shown here is derived from an EMBL/GenBank/DDBJ whole genome shotgun (WGS) entry which is preliminary data.</text>
</comment>
<dbReference type="GO" id="GO:0006325">
    <property type="term" value="P:chromatin organization"/>
    <property type="evidence" value="ECO:0007669"/>
    <property type="project" value="UniProtKB-ARBA"/>
</dbReference>
<gene>
    <name evidence="9" type="ORF">O0I10_005336</name>
</gene>
<dbReference type="InterPro" id="IPR037782">
    <property type="entry name" value="Spt7"/>
</dbReference>
<dbReference type="Pfam" id="PF00439">
    <property type="entry name" value="Bromodomain"/>
    <property type="match status" value="1"/>
</dbReference>
<comment type="subcellular location">
    <subcellularLocation>
        <location evidence="1">Nucleus</location>
    </subcellularLocation>
</comment>